<dbReference type="OrthoDB" id="2895671at2"/>
<evidence type="ECO:0000313" key="3">
    <source>
        <dbReference type="Proteomes" id="UP000192634"/>
    </source>
</evidence>
<gene>
    <name evidence="2" type="ORF">SAMN06296429_101250</name>
</gene>
<protein>
    <submittedName>
        <fullName evidence="2">Uncharacterized protein</fullName>
    </submittedName>
</protein>
<evidence type="ECO:0000256" key="1">
    <source>
        <dbReference type="SAM" id="MobiDB-lite"/>
    </source>
</evidence>
<sequence length="107" mass="10859">MSRTSTFTARPGGVTTREVGTITGRIELETGEQDGVVVARVRYEGADEWYHLADQPSVGSAEAVHEALVGALSGPDPAPAPGEAAHGEGRGRDAADPAAGSFGGARS</sequence>
<accession>A0A1W1Y9M9</accession>
<dbReference type="EMBL" id="FWXN01000001">
    <property type="protein sequence ID" value="SMC32839.1"/>
    <property type="molecule type" value="Genomic_DNA"/>
</dbReference>
<dbReference type="AlphaFoldDB" id="A0A1W1Y9M9"/>
<evidence type="ECO:0000313" key="2">
    <source>
        <dbReference type="EMBL" id="SMC32839.1"/>
    </source>
</evidence>
<dbReference type="RefSeq" id="WP_143445379.1">
    <property type="nucleotide sequence ID" value="NZ_CBDRLL010000003.1"/>
</dbReference>
<reference evidence="2 3" key="1">
    <citation type="submission" date="2017-04" db="EMBL/GenBank/DDBJ databases">
        <authorList>
            <person name="Afonso C.L."/>
            <person name="Miller P.J."/>
            <person name="Scott M.A."/>
            <person name="Spackman E."/>
            <person name="Goraichik I."/>
            <person name="Dimitrov K.M."/>
            <person name="Suarez D.L."/>
            <person name="Swayne D.E."/>
        </authorList>
    </citation>
    <scope>NUCLEOTIDE SEQUENCE [LARGE SCALE GENOMIC DNA]</scope>
    <source>
        <strain evidence="2 3">CGMCC 1.12511</strain>
    </source>
</reference>
<feature type="compositionally biased region" description="Basic and acidic residues" evidence="1">
    <location>
        <begin position="85"/>
        <end position="95"/>
    </location>
</feature>
<name>A0A1W1Y9M9_9MICO</name>
<feature type="region of interest" description="Disordered" evidence="1">
    <location>
        <begin position="71"/>
        <end position="107"/>
    </location>
</feature>
<dbReference type="Proteomes" id="UP000192634">
    <property type="component" value="Unassembled WGS sequence"/>
</dbReference>
<organism evidence="2 3">
    <name type="scientific">Janibacter indicus</name>
    <dbReference type="NCBI Taxonomy" id="857417"/>
    <lineage>
        <taxon>Bacteria</taxon>
        <taxon>Bacillati</taxon>
        <taxon>Actinomycetota</taxon>
        <taxon>Actinomycetes</taxon>
        <taxon>Micrococcales</taxon>
        <taxon>Intrasporangiaceae</taxon>
        <taxon>Janibacter</taxon>
    </lineage>
</organism>
<proteinExistence type="predicted"/>